<keyword evidence="1" id="KW-0653">Protein transport</keyword>
<keyword evidence="3" id="KW-1133">Transmembrane helix</keyword>
<dbReference type="InterPro" id="IPR025655">
    <property type="entry name" value="PEX14"/>
</dbReference>
<dbReference type="EMBL" id="JBBBZM010000114">
    <property type="protein sequence ID" value="KAL0633778.1"/>
    <property type="molecule type" value="Genomic_DNA"/>
</dbReference>
<keyword evidence="3" id="KW-0812">Transmembrane</keyword>
<keyword evidence="1" id="KW-0576">Peroxisome</keyword>
<comment type="subcellular location">
    <subcellularLocation>
        <location evidence="1">Peroxisome membrane</location>
    </subcellularLocation>
</comment>
<evidence type="ECO:0000313" key="4">
    <source>
        <dbReference type="EMBL" id="KAL0633778.1"/>
    </source>
</evidence>
<keyword evidence="1" id="KW-0813">Transport</keyword>
<sequence>MQRRDRDWRDWFIMATVTTAASYGLYHLARRYVAPLISPPTPPQLETDKAHIDAEFAKAFSMLDTLSADTALLKTAEEERKTRVDAALQEVESVIQSLKDAGKRREDESKRVGDEVRGLRDLIPKALEGQKESQKKALEDLQTELKSLKQLVINRTGASRPSFMPNGGMGTPPLDPGAAQNGTGGGNTLGSGVGQTLGTGGNALGGMARKDGNSPLPFGGISRPAIPAWQMAASKNASPPQTTTNGDGAESS</sequence>
<gene>
    <name evidence="4" type="primary">PEX14</name>
    <name evidence="4" type="ORF">Q9L58_007317</name>
</gene>
<name>A0ABR3GCU0_9PEZI</name>
<protein>
    <recommendedName>
        <fullName evidence="1">Peroxisomal membrane protein PEX14</fullName>
    </recommendedName>
    <alternativeName>
        <fullName evidence="1">Peroxin-14</fullName>
    </alternativeName>
</protein>
<feature type="compositionally biased region" description="Gly residues" evidence="2">
    <location>
        <begin position="182"/>
        <end position="204"/>
    </location>
</feature>
<reference evidence="4 5" key="1">
    <citation type="submission" date="2024-02" db="EMBL/GenBank/DDBJ databases">
        <title>Discinaceae phylogenomics.</title>
        <authorList>
            <person name="Dirks A.C."/>
            <person name="James T.Y."/>
        </authorList>
    </citation>
    <scope>NUCLEOTIDE SEQUENCE [LARGE SCALE GENOMIC DNA]</scope>
    <source>
        <strain evidence="4 5">ACD0624</strain>
    </source>
</reference>
<feature type="transmembrane region" description="Helical" evidence="3">
    <location>
        <begin position="12"/>
        <end position="29"/>
    </location>
</feature>
<comment type="function">
    <text evidence="1">Component of the PEX13-PEX14 docking complex, a translocon channel that specifically mediates the import of peroxisomal cargo proteins bound to PEX5 receptor. The PEX13-PEX14 docking complex forms a large import pore which can be opened to a diameter of about 9 nm. Mechanistically, PEX5 receptor along with cargo proteins associates with the PEX14 subunit of the PEX13-PEX14 docking complex in the cytosol, leading to the insertion of the receptor into the organelle membrane with the concomitant translocation of the cargo into the peroxisome matrix.</text>
</comment>
<feature type="region of interest" description="Disordered" evidence="2">
    <location>
        <begin position="158"/>
        <end position="252"/>
    </location>
</feature>
<keyword evidence="5" id="KW-1185">Reference proteome</keyword>
<evidence type="ECO:0000256" key="3">
    <source>
        <dbReference type="SAM" id="Phobius"/>
    </source>
</evidence>
<evidence type="ECO:0000256" key="2">
    <source>
        <dbReference type="SAM" id="MobiDB-lite"/>
    </source>
</evidence>
<dbReference type="Proteomes" id="UP001447188">
    <property type="component" value="Unassembled WGS sequence"/>
</dbReference>
<comment type="caution">
    <text evidence="4">The sequence shown here is derived from an EMBL/GenBank/DDBJ whole genome shotgun (WGS) entry which is preliminary data.</text>
</comment>
<proteinExistence type="inferred from homology"/>
<accession>A0ABR3GCU0</accession>
<feature type="compositionally biased region" description="Polar residues" evidence="2">
    <location>
        <begin position="233"/>
        <end position="252"/>
    </location>
</feature>
<evidence type="ECO:0000313" key="5">
    <source>
        <dbReference type="Proteomes" id="UP001447188"/>
    </source>
</evidence>
<keyword evidence="1 3" id="KW-0472">Membrane</keyword>
<dbReference type="PANTHER" id="PTHR23058">
    <property type="entry name" value="PEROXISOMAL MEMBRANE PROTEIN PEX14"/>
    <property type="match status" value="1"/>
</dbReference>
<comment type="similarity">
    <text evidence="1">Belongs to the peroxin-14 family.</text>
</comment>
<organism evidence="4 5">
    <name type="scientific">Discina gigas</name>
    <dbReference type="NCBI Taxonomy" id="1032678"/>
    <lineage>
        <taxon>Eukaryota</taxon>
        <taxon>Fungi</taxon>
        <taxon>Dikarya</taxon>
        <taxon>Ascomycota</taxon>
        <taxon>Pezizomycotina</taxon>
        <taxon>Pezizomycetes</taxon>
        <taxon>Pezizales</taxon>
        <taxon>Discinaceae</taxon>
        <taxon>Discina</taxon>
    </lineage>
</organism>
<evidence type="ECO:0000256" key="1">
    <source>
        <dbReference type="RuleBase" id="RU367032"/>
    </source>
</evidence>
<dbReference type="PANTHER" id="PTHR23058:SF0">
    <property type="entry name" value="PEROXISOMAL MEMBRANE PROTEIN PEX14"/>
    <property type="match status" value="1"/>
</dbReference>